<dbReference type="Pfam" id="PF13628">
    <property type="entry name" value="DUF4142"/>
    <property type="match status" value="1"/>
</dbReference>
<dbReference type="PANTHER" id="PTHR38593:SF1">
    <property type="entry name" value="BLR2558 PROTEIN"/>
    <property type="match status" value="1"/>
</dbReference>
<feature type="signal peptide" evidence="1">
    <location>
        <begin position="1"/>
        <end position="26"/>
    </location>
</feature>
<sequence>MRVRHLMCLALAAGLVLGLSVRSASAIELFSPDKGFLRDAAQSGHFEVKAAKLALERSNNDRVVEFAQMMIDDHEQLAKELQTLAQARKVELPTEPSLMQRGKISMLEGAEGEQFDADYANEAAVKAHEDTIKLFEDYIKDGKDKEVMGFAQDALPMLQQHSRHAHALADSMKPAVAQ</sequence>
<evidence type="ECO:0000259" key="2">
    <source>
        <dbReference type="Pfam" id="PF13628"/>
    </source>
</evidence>
<proteinExistence type="predicted"/>
<dbReference type="RefSeq" id="WP_247966450.1">
    <property type="nucleotide sequence ID" value="NZ_CP095873.1"/>
</dbReference>
<dbReference type="Proteomes" id="UP000830925">
    <property type="component" value="Chromosome"/>
</dbReference>
<feature type="domain" description="DUF4142" evidence="2">
    <location>
        <begin position="33"/>
        <end position="168"/>
    </location>
</feature>
<dbReference type="InterPro" id="IPR012347">
    <property type="entry name" value="Ferritin-like"/>
</dbReference>
<gene>
    <name evidence="3" type="ORF">MXF72_03460</name>
</gene>
<dbReference type="EMBL" id="CP095873">
    <property type="protein sequence ID" value="UPL22152.1"/>
    <property type="molecule type" value="Genomic_DNA"/>
</dbReference>
<evidence type="ECO:0000313" key="4">
    <source>
        <dbReference type="Proteomes" id="UP000830925"/>
    </source>
</evidence>
<name>A0AAE9HF27_ALCFA</name>
<dbReference type="PANTHER" id="PTHR38593">
    <property type="entry name" value="BLR2558 PROTEIN"/>
    <property type="match status" value="1"/>
</dbReference>
<organism evidence="3 4">
    <name type="scientific">Alcaligenes faecalis</name>
    <dbReference type="NCBI Taxonomy" id="511"/>
    <lineage>
        <taxon>Bacteria</taxon>
        <taxon>Pseudomonadati</taxon>
        <taxon>Pseudomonadota</taxon>
        <taxon>Betaproteobacteria</taxon>
        <taxon>Burkholderiales</taxon>
        <taxon>Alcaligenaceae</taxon>
        <taxon>Alcaligenes</taxon>
    </lineage>
</organism>
<dbReference type="InterPro" id="IPR025419">
    <property type="entry name" value="DUF4142"/>
</dbReference>
<dbReference type="AlphaFoldDB" id="A0AAE9HF27"/>
<accession>A0AAE9HF27</accession>
<feature type="chain" id="PRO_5041937144" evidence="1">
    <location>
        <begin position="27"/>
        <end position="178"/>
    </location>
</feature>
<evidence type="ECO:0000256" key="1">
    <source>
        <dbReference type="SAM" id="SignalP"/>
    </source>
</evidence>
<reference evidence="3" key="1">
    <citation type="submission" date="2022-04" db="EMBL/GenBank/DDBJ databases">
        <title>Genomic mining of Alcaligenes faecalis D334 producing ectoin and derivatives.</title>
        <authorList>
            <person name="Doan V.T."/>
            <person name="Quach N.T."/>
            <person name="Vu T.-H.-N."/>
            <person name="Phi Q.-T."/>
        </authorList>
    </citation>
    <scope>NUCLEOTIDE SEQUENCE</scope>
    <source>
        <strain evidence="3">D334</strain>
    </source>
</reference>
<dbReference type="Gene3D" id="1.20.1260.10">
    <property type="match status" value="1"/>
</dbReference>
<protein>
    <submittedName>
        <fullName evidence="3">DUF4142 domain-containing protein</fullName>
    </submittedName>
</protein>
<keyword evidence="1" id="KW-0732">Signal</keyword>
<evidence type="ECO:0000313" key="3">
    <source>
        <dbReference type="EMBL" id="UPL22152.1"/>
    </source>
</evidence>